<gene>
    <name evidence="2" type="ORF">CEURO_LOCUS20091</name>
</gene>
<reference evidence="2" key="1">
    <citation type="submission" date="2022-07" db="EMBL/GenBank/DDBJ databases">
        <authorList>
            <person name="Macas J."/>
            <person name="Novak P."/>
            <person name="Neumann P."/>
        </authorList>
    </citation>
    <scope>NUCLEOTIDE SEQUENCE</scope>
</reference>
<dbReference type="PANTHER" id="PTHR33785:SF12">
    <property type="entry name" value="DUF1685 FAMILY PROTEIN"/>
    <property type="match status" value="1"/>
</dbReference>
<evidence type="ECO:0000313" key="2">
    <source>
        <dbReference type="EMBL" id="CAH9113630.1"/>
    </source>
</evidence>
<dbReference type="AlphaFoldDB" id="A0A9P0ZX24"/>
<keyword evidence="3" id="KW-1185">Reference proteome</keyword>
<accession>A0A9P0ZX24</accession>
<protein>
    <submittedName>
        <fullName evidence="2">Uncharacterized protein</fullName>
    </submittedName>
</protein>
<name>A0A9P0ZX24_CUSEU</name>
<dbReference type="OrthoDB" id="1911878at2759"/>
<proteinExistence type="predicted"/>
<dbReference type="Proteomes" id="UP001152484">
    <property type="component" value="Unassembled WGS sequence"/>
</dbReference>
<dbReference type="EMBL" id="CAMAPE010000061">
    <property type="protein sequence ID" value="CAH9113630.1"/>
    <property type="molecule type" value="Genomic_DNA"/>
</dbReference>
<evidence type="ECO:0000256" key="1">
    <source>
        <dbReference type="SAM" id="MobiDB-lite"/>
    </source>
</evidence>
<sequence>MDPEAVINTFDSCWFNLQILKKRSNPPSSSSFENTPDSKILQNVSTPKRFSSLLAVETRSKDELLRSNTGYNSDSFSPVSVLPPDSVFQTTPEVKRGNRTRRTGRRKGENGGWGSKSLSELEFKELAGFMDLGFEFSEEDVNSSLVEIIPGLQKLGKKEEEKEASEKYLNKSAKARPYLSEAWEVMGEEKKGKNGLMYWRIPPLSNEVVIKDSLKCWAHTVAAAVR</sequence>
<dbReference type="PANTHER" id="PTHR33785">
    <property type="entry name" value="OS06G0550800 PROTEIN"/>
    <property type="match status" value="1"/>
</dbReference>
<comment type="caution">
    <text evidence="2">The sequence shown here is derived from an EMBL/GenBank/DDBJ whole genome shotgun (WGS) entry which is preliminary data.</text>
</comment>
<organism evidence="2 3">
    <name type="scientific">Cuscuta europaea</name>
    <name type="common">European dodder</name>
    <dbReference type="NCBI Taxonomy" id="41803"/>
    <lineage>
        <taxon>Eukaryota</taxon>
        <taxon>Viridiplantae</taxon>
        <taxon>Streptophyta</taxon>
        <taxon>Embryophyta</taxon>
        <taxon>Tracheophyta</taxon>
        <taxon>Spermatophyta</taxon>
        <taxon>Magnoliopsida</taxon>
        <taxon>eudicotyledons</taxon>
        <taxon>Gunneridae</taxon>
        <taxon>Pentapetalae</taxon>
        <taxon>asterids</taxon>
        <taxon>lamiids</taxon>
        <taxon>Solanales</taxon>
        <taxon>Convolvulaceae</taxon>
        <taxon>Cuscuteae</taxon>
        <taxon>Cuscuta</taxon>
        <taxon>Cuscuta subgen. Cuscuta</taxon>
    </lineage>
</organism>
<evidence type="ECO:0000313" key="3">
    <source>
        <dbReference type="Proteomes" id="UP001152484"/>
    </source>
</evidence>
<feature type="region of interest" description="Disordered" evidence="1">
    <location>
        <begin position="87"/>
        <end position="114"/>
    </location>
</feature>